<evidence type="ECO:0000313" key="1">
    <source>
        <dbReference type="EMBL" id="QTX13998.1"/>
    </source>
</evidence>
<geneLocation type="plasmid" evidence="1">
    <name>p17-15-vir-like</name>
</geneLocation>
<organism evidence="1">
    <name type="scientific">Klebsiella pneumoniae</name>
    <dbReference type="NCBI Taxonomy" id="573"/>
    <lineage>
        <taxon>Bacteria</taxon>
        <taxon>Pseudomonadati</taxon>
        <taxon>Pseudomonadota</taxon>
        <taxon>Gammaproteobacteria</taxon>
        <taxon>Enterobacterales</taxon>
        <taxon>Enterobacteriaceae</taxon>
        <taxon>Klebsiella/Raoultella group</taxon>
        <taxon>Klebsiella</taxon>
        <taxon>Klebsiella pneumoniae complex</taxon>
    </lineage>
</organism>
<protein>
    <submittedName>
        <fullName evidence="1">IncH1 plasmid conjugative transfer protein HtdA</fullName>
    </submittedName>
</protein>
<dbReference type="AlphaFoldDB" id="A0A8B0SVC0"/>
<sequence>MTDGMIYHGVRKQELLKIIERSGLNFEEATSNFGFADNTRNPLSLILDGYFYSDNSYGPRGTQLGNSSSRYCYLIHYYTPFA</sequence>
<accession>A0A8B0SVC0</accession>
<keyword evidence="1" id="KW-0614">Plasmid</keyword>
<proteinExistence type="predicted"/>
<name>A0A8B0SVC0_KLEPN</name>
<reference evidence="1" key="1">
    <citation type="submission" date="2020-01" db="EMBL/GenBank/DDBJ databases">
        <authorList>
            <person name="Qin S."/>
        </authorList>
    </citation>
    <scope>NUCLEOTIDE SEQUENCE</scope>
    <source>
        <strain evidence="1">CVir17-16-YZ6g</strain>
        <plasmid evidence="1">p17-15-vir-like</plasmid>
    </source>
</reference>
<dbReference type="EMBL" id="MN956836">
    <property type="protein sequence ID" value="QTX13998.1"/>
    <property type="molecule type" value="Genomic_DNA"/>
</dbReference>